<comment type="caution">
    <text evidence="1">The sequence shown here is derived from an EMBL/GenBank/DDBJ whole genome shotgun (WGS) entry which is preliminary data.</text>
</comment>
<dbReference type="Proteomes" id="UP000672097">
    <property type="component" value="Unassembled WGS sequence"/>
</dbReference>
<dbReference type="RefSeq" id="WP_210805840.1">
    <property type="nucleotide sequence ID" value="NZ_JAGQDG010000001.1"/>
</dbReference>
<name>A0ABS5DST9_9BURK</name>
<keyword evidence="2" id="KW-1185">Reference proteome</keyword>
<protein>
    <submittedName>
        <fullName evidence="1">DUF4917 family protein</fullName>
    </submittedName>
</protein>
<accession>A0ABS5DST9</accession>
<dbReference type="Pfam" id="PF16263">
    <property type="entry name" value="DUF4917"/>
    <property type="match status" value="1"/>
</dbReference>
<dbReference type="InterPro" id="IPR032581">
    <property type="entry name" value="DUF4917"/>
</dbReference>
<evidence type="ECO:0000313" key="2">
    <source>
        <dbReference type="Proteomes" id="UP000672097"/>
    </source>
</evidence>
<sequence>MPEIQKWADIKAPFLGGALLLGNGASMAVHSGFGYASLRLAAEQHGHLTSEVAEIFKSFETSDFELVLRRLWEATLVNKALGVEPGKVEEAYRQVRRALIATVRQVHISYEDAKQYFEPMSQFMKGFKTVFCLNYDLLVYWAMMASQHPLGNWFKDCFLGGGQFCEDWEVLRKPYRSEGSTLIFYPHGSLITARRAADHTERKITVGDFSRDLLENILGYWEKGWYVPLFVSEGTSVQKRNSIAGSNYLTRVYSEVLPRSGDSLVIYGWAAAEQDKHIWTQLCGSNSRLRRAAVSVYGGNQSGAQEMEDALKAAGVSEVFFFDAESPGCWIHPLRSNTHESSS</sequence>
<evidence type="ECO:0000313" key="1">
    <source>
        <dbReference type="EMBL" id="MBQ0934203.1"/>
    </source>
</evidence>
<reference evidence="1 2" key="1">
    <citation type="submission" date="2021-04" db="EMBL/GenBank/DDBJ databases">
        <title>The genome sequence of type strain Ideonella paludis KCTC 32238.</title>
        <authorList>
            <person name="Liu Y."/>
        </authorList>
    </citation>
    <scope>NUCLEOTIDE SEQUENCE [LARGE SCALE GENOMIC DNA]</scope>
    <source>
        <strain evidence="1 2">KCTC 32238</strain>
    </source>
</reference>
<gene>
    <name evidence="1" type="ORF">KAK11_02605</name>
</gene>
<proteinExistence type="predicted"/>
<organism evidence="1 2">
    <name type="scientific">Ideonella paludis</name>
    <dbReference type="NCBI Taxonomy" id="1233411"/>
    <lineage>
        <taxon>Bacteria</taxon>
        <taxon>Pseudomonadati</taxon>
        <taxon>Pseudomonadota</taxon>
        <taxon>Betaproteobacteria</taxon>
        <taxon>Burkholderiales</taxon>
        <taxon>Sphaerotilaceae</taxon>
        <taxon>Ideonella</taxon>
    </lineage>
</organism>
<dbReference type="EMBL" id="JAGQDG010000001">
    <property type="protein sequence ID" value="MBQ0934203.1"/>
    <property type="molecule type" value="Genomic_DNA"/>
</dbReference>